<dbReference type="Gene3D" id="1.10.10.10">
    <property type="entry name" value="Winged helix-like DNA-binding domain superfamily/Winged helix DNA-binding domain"/>
    <property type="match status" value="1"/>
</dbReference>
<dbReference type="Pfam" id="PF03551">
    <property type="entry name" value="PadR"/>
    <property type="match status" value="1"/>
</dbReference>
<comment type="caution">
    <text evidence="2">The sequence shown here is derived from an EMBL/GenBank/DDBJ whole genome shotgun (WGS) entry which is preliminary data.</text>
</comment>
<dbReference type="PANTHER" id="PTHR43252:SF7">
    <property type="entry name" value="TRANSCRIPTIONAL REGULATOR YQJI"/>
    <property type="match status" value="1"/>
</dbReference>
<dbReference type="Proteomes" id="UP000755585">
    <property type="component" value="Unassembled WGS sequence"/>
</dbReference>
<feature type="domain" description="Transcription regulator PadR N-terminal" evidence="1">
    <location>
        <begin position="12"/>
        <end position="87"/>
    </location>
</feature>
<sequence length="195" mass="22509">MMTELTPLAISVLALLNERPMHAYEMYQLLLSRQNNRIVKVRPGSLYHTVERLAGQQYVRAIGTERAGNRPERTTYEITPEGNDALTRRVESGLENFVYEYPQFPVVLSEAHNLEADDAVLRLRRRAEDLDRWLTDVDEAIVLARASGVPERYWMAADYVRGQLRAERAWLATTFERIESKDLEWLSRKTPSTTG</sequence>
<reference evidence="2 3" key="1">
    <citation type="submission" date="2021-03" db="EMBL/GenBank/DDBJ databases">
        <title>Sequencing the genomes of 1000 actinobacteria strains.</title>
        <authorList>
            <person name="Klenk H.-P."/>
        </authorList>
    </citation>
    <scope>NUCLEOTIDE SEQUENCE [LARGE SCALE GENOMIC DNA]</scope>
    <source>
        <strain evidence="2 3">DSM 18824</strain>
    </source>
</reference>
<gene>
    <name evidence="2" type="ORF">JOF29_000441</name>
</gene>
<organism evidence="2 3">
    <name type="scientific">Kribbella aluminosa</name>
    <dbReference type="NCBI Taxonomy" id="416017"/>
    <lineage>
        <taxon>Bacteria</taxon>
        <taxon>Bacillati</taxon>
        <taxon>Actinomycetota</taxon>
        <taxon>Actinomycetes</taxon>
        <taxon>Propionibacteriales</taxon>
        <taxon>Kribbellaceae</taxon>
        <taxon>Kribbella</taxon>
    </lineage>
</organism>
<dbReference type="EMBL" id="JAGINT010000001">
    <property type="protein sequence ID" value="MBP2349358.1"/>
    <property type="molecule type" value="Genomic_DNA"/>
</dbReference>
<evidence type="ECO:0000313" key="3">
    <source>
        <dbReference type="Proteomes" id="UP000755585"/>
    </source>
</evidence>
<protein>
    <submittedName>
        <fullName evidence="2">DNA-binding PadR family transcriptional regulator</fullName>
    </submittedName>
</protein>
<keyword evidence="3" id="KW-1185">Reference proteome</keyword>
<dbReference type="InterPro" id="IPR036388">
    <property type="entry name" value="WH-like_DNA-bd_sf"/>
</dbReference>
<dbReference type="SUPFAM" id="SSF46785">
    <property type="entry name" value="Winged helix' DNA-binding domain"/>
    <property type="match status" value="1"/>
</dbReference>
<dbReference type="InterPro" id="IPR036390">
    <property type="entry name" value="WH_DNA-bd_sf"/>
</dbReference>
<proteinExistence type="predicted"/>
<dbReference type="GO" id="GO:0003677">
    <property type="term" value="F:DNA binding"/>
    <property type="evidence" value="ECO:0007669"/>
    <property type="project" value="UniProtKB-KW"/>
</dbReference>
<accession>A0ABS4UCL9</accession>
<name>A0ABS4UCL9_9ACTN</name>
<dbReference type="RefSeq" id="WP_209692540.1">
    <property type="nucleotide sequence ID" value="NZ_BAAAVU010000028.1"/>
</dbReference>
<dbReference type="InterPro" id="IPR005149">
    <property type="entry name" value="Tscrpt_reg_PadR_N"/>
</dbReference>
<dbReference type="PANTHER" id="PTHR43252">
    <property type="entry name" value="TRANSCRIPTIONAL REGULATOR YQJI"/>
    <property type="match status" value="1"/>
</dbReference>
<evidence type="ECO:0000259" key="1">
    <source>
        <dbReference type="Pfam" id="PF03551"/>
    </source>
</evidence>
<keyword evidence="2" id="KW-0238">DNA-binding</keyword>
<evidence type="ECO:0000313" key="2">
    <source>
        <dbReference type="EMBL" id="MBP2349358.1"/>
    </source>
</evidence>